<evidence type="ECO:0000313" key="1">
    <source>
        <dbReference type="EMBL" id="RAK62082.1"/>
    </source>
</evidence>
<comment type="caution">
    <text evidence="1">The sequence shown here is derived from an EMBL/GenBank/DDBJ whole genome shotgun (WGS) entry which is preliminary data.</text>
</comment>
<proteinExistence type="predicted"/>
<name>A0A328B3R2_9BACT</name>
<accession>A0A328B3R2</accession>
<dbReference type="EMBL" id="QHKM01000017">
    <property type="protein sequence ID" value="RAK62082.1"/>
    <property type="molecule type" value="Genomic_DNA"/>
</dbReference>
<evidence type="ECO:0000313" key="2">
    <source>
        <dbReference type="Proteomes" id="UP000248553"/>
    </source>
</evidence>
<keyword evidence="2" id="KW-1185">Reference proteome</keyword>
<organism evidence="1 2">
    <name type="scientific">Hymenobacter edaphi</name>
    <dbReference type="NCBI Taxonomy" id="2211146"/>
    <lineage>
        <taxon>Bacteria</taxon>
        <taxon>Pseudomonadati</taxon>
        <taxon>Bacteroidota</taxon>
        <taxon>Cytophagia</taxon>
        <taxon>Cytophagales</taxon>
        <taxon>Hymenobacteraceae</taxon>
        <taxon>Hymenobacter</taxon>
    </lineage>
</organism>
<sequence>MNAPKLRVEGQLITFRLLSDEKTWKSSMQLAGRSVDLELELDVAQIDKANWPKLETTLELLIARYGYFIAKAESSLRYLARESGLFDEISILAIKPVLNCITLDFPFSAMLSFQLNFCLDAAQRLDESGDWKVSFLKEHLVGLERVQG</sequence>
<gene>
    <name evidence="1" type="ORF">DLM85_24405</name>
</gene>
<dbReference type="AlphaFoldDB" id="A0A328B3R2"/>
<dbReference type="RefSeq" id="WP_111480809.1">
    <property type="nucleotide sequence ID" value="NZ_QHKM01000017.1"/>
</dbReference>
<reference evidence="2" key="1">
    <citation type="submission" date="2018-05" db="EMBL/GenBank/DDBJ databases">
        <authorList>
            <person name="Nie L."/>
        </authorList>
    </citation>
    <scope>NUCLEOTIDE SEQUENCE [LARGE SCALE GENOMIC DNA]</scope>
    <source>
        <strain evidence="2">NL</strain>
    </source>
</reference>
<dbReference type="Proteomes" id="UP000248553">
    <property type="component" value="Unassembled WGS sequence"/>
</dbReference>
<protein>
    <submittedName>
        <fullName evidence="1">Uncharacterized protein</fullName>
    </submittedName>
</protein>